<dbReference type="InterPro" id="IPR016050">
    <property type="entry name" value="Proteasome_bsu_CS"/>
</dbReference>
<dbReference type="Proteomes" id="UP000077115">
    <property type="component" value="Unassembled WGS sequence"/>
</dbReference>
<sequence>MNQQELDPRQLIIKPWLEQNTLHWQHLARQSEAEHQHEDKNEASRSSPTSQKQSCNQQNPETINPTLDDKNGLKLNYSFLANCFLMFASTQICAAPVRVPIEHAFSPYTDNGGTTLAIAGDDFCVIAGDTRQSEGYSINTRYAPKVHEMRNGTVLATGGMFADSQTLMKRIQQRLEWYQFQHDKNMSAPAMAQMLSTILYYKRFFPYFSWCSVGGLDEHGKGCVYTYDPVGNYERVSWDCGGSAGKLIQPFLDNQIGKHHMSGASKSLPSLETVKRIVKDAFTSATERDIYTGDFLEIFVITKDGITKEMLPLKLD</sequence>
<evidence type="ECO:0000313" key="8">
    <source>
        <dbReference type="Proteomes" id="UP000077115"/>
    </source>
</evidence>
<dbReference type="OrthoDB" id="268479at2759"/>
<dbReference type="InterPro" id="IPR023333">
    <property type="entry name" value="Proteasome_suB-type"/>
</dbReference>
<comment type="subunit">
    <text evidence="4">The 26S proteasome consists of a 20S proteasome core and two 19S regulatory subunits. The 20S proteasome core is composed of 28 subunits that are arranged in four stacked rings, resulting in a barrel-shaped structure. The two end rings are each formed by seven alpha subunits, and the two central rings are each formed by seven beta subunits. The catalytic chamber with the active sites is on the inside of the barrel.</text>
</comment>
<dbReference type="GO" id="GO:0019774">
    <property type="term" value="C:proteasome core complex, beta-subunit complex"/>
    <property type="evidence" value="ECO:0007669"/>
    <property type="project" value="UniProtKB-ARBA"/>
</dbReference>
<dbReference type="Gene3D" id="3.60.20.10">
    <property type="entry name" value="Glutamine Phosphoribosylpyrophosphate, subunit 1, domain 1"/>
    <property type="match status" value="1"/>
</dbReference>
<evidence type="ECO:0000313" key="7">
    <source>
        <dbReference type="EMBL" id="OAJ44990.1"/>
    </source>
</evidence>
<keyword evidence="3 5" id="KW-0539">Nucleus</keyword>
<dbReference type="SUPFAM" id="SSF56235">
    <property type="entry name" value="N-terminal nucleophile aminohydrolases (Ntn hydrolases)"/>
    <property type="match status" value="1"/>
</dbReference>
<name>A0A177X003_BATDL</name>
<evidence type="ECO:0000256" key="2">
    <source>
        <dbReference type="ARBA" id="ARBA00022942"/>
    </source>
</evidence>
<comment type="similarity">
    <text evidence="5">Belongs to the peptidase T1B family.</text>
</comment>
<dbReference type="InterPro" id="IPR001353">
    <property type="entry name" value="Proteasome_sua/b"/>
</dbReference>
<dbReference type="CDD" id="cd03757">
    <property type="entry name" value="proteasome_beta_type_1"/>
    <property type="match status" value="1"/>
</dbReference>
<feature type="compositionally biased region" description="Polar residues" evidence="6">
    <location>
        <begin position="44"/>
        <end position="65"/>
    </location>
</feature>
<feature type="region of interest" description="Disordered" evidence="6">
    <location>
        <begin position="28"/>
        <end position="68"/>
    </location>
</feature>
<keyword evidence="2 5" id="KW-0647">Proteasome</keyword>
<keyword evidence="1 5" id="KW-0963">Cytoplasm</keyword>
<dbReference type="VEuPathDB" id="FungiDB:BDEG_28160"/>
<dbReference type="InterPro" id="IPR029055">
    <property type="entry name" value="Ntn_hydrolases_N"/>
</dbReference>
<organism evidence="7 8">
    <name type="scientific">Batrachochytrium dendrobatidis (strain JEL423)</name>
    <dbReference type="NCBI Taxonomy" id="403673"/>
    <lineage>
        <taxon>Eukaryota</taxon>
        <taxon>Fungi</taxon>
        <taxon>Fungi incertae sedis</taxon>
        <taxon>Chytridiomycota</taxon>
        <taxon>Chytridiomycota incertae sedis</taxon>
        <taxon>Chytridiomycetes</taxon>
        <taxon>Rhizophydiales</taxon>
        <taxon>Rhizophydiales incertae sedis</taxon>
        <taxon>Batrachochytrium</taxon>
    </lineage>
</organism>
<evidence type="ECO:0000256" key="1">
    <source>
        <dbReference type="ARBA" id="ARBA00022490"/>
    </source>
</evidence>
<dbReference type="PROSITE" id="PS00854">
    <property type="entry name" value="PROTEASOME_BETA_1"/>
    <property type="match status" value="1"/>
</dbReference>
<dbReference type="STRING" id="403673.A0A177X003"/>
<dbReference type="FunFam" id="3.60.20.10:FF:000027">
    <property type="entry name" value="Proteasome subunit beta type-6"/>
    <property type="match status" value="1"/>
</dbReference>
<dbReference type="Pfam" id="PF00227">
    <property type="entry name" value="Proteasome"/>
    <property type="match status" value="1"/>
</dbReference>
<evidence type="ECO:0000256" key="3">
    <source>
        <dbReference type="ARBA" id="ARBA00023242"/>
    </source>
</evidence>
<dbReference type="GO" id="GO:0005737">
    <property type="term" value="C:cytoplasm"/>
    <property type="evidence" value="ECO:0007669"/>
    <property type="project" value="UniProtKB-SubCell"/>
</dbReference>
<evidence type="ECO:0000256" key="4">
    <source>
        <dbReference type="ARBA" id="ARBA00026071"/>
    </source>
</evidence>
<dbReference type="EMBL" id="DS022314">
    <property type="protein sequence ID" value="OAJ44990.1"/>
    <property type="molecule type" value="Genomic_DNA"/>
</dbReference>
<gene>
    <name evidence="7" type="ORF">BDEG_28160</name>
</gene>
<dbReference type="AlphaFoldDB" id="A0A177X003"/>
<accession>A0A177X003</accession>
<dbReference type="GO" id="GO:0005634">
    <property type="term" value="C:nucleus"/>
    <property type="evidence" value="ECO:0007669"/>
    <property type="project" value="UniProtKB-SubCell"/>
</dbReference>
<evidence type="ECO:0000256" key="6">
    <source>
        <dbReference type="SAM" id="MobiDB-lite"/>
    </source>
</evidence>
<dbReference type="PANTHER" id="PTHR32194">
    <property type="entry name" value="METALLOPROTEASE TLDD"/>
    <property type="match status" value="1"/>
</dbReference>
<dbReference type="PROSITE" id="PS51476">
    <property type="entry name" value="PROTEASOME_BETA_2"/>
    <property type="match status" value="1"/>
</dbReference>
<dbReference type="PANTHER" id="PTHR32194:SF2">
    <property type="entry name" value="PROTEASOME SUBUNIT BETA TYPE-1"/>
    <property type="match status" value="1"/>
</dbReference>
<reference evidence="7 8" key="1">
    <citation type="submission" date="2006-10" db="EMBL/GenBank/DDBJ databases">
        <title>The Genome Sequence of Batrachochytrium dendrobatidis JEL423.</title>
        <authorList>
            <consortium name="The Broad Institute Genome Sequencing Platform"/>
            <person name="Birren B."/>
            <person name="Lander E."/>
            <person name="Galagan J."/>
            <person name="Cuomo C."/>
            <person name="Devon K."/>
            <person name="Jaffe D."/>
            <person name="Butler J."/>
            <person name="Alvarez P."/>
            <person name="Gnerre S."/>
            <person name="Grabherr M."/>
            <person name="Kleber M."/>
            <person name="Mauceli E."/>
            <person name="Brockman W."/>
            <person name="Young S."/>
            <person name="LaButti K."/>
            <person name="Sykes S."/>
            <person name="DeCaprio D."/>
            <person name="Crawford M."/>
            <person name="Koehrsen M."/>
            <person name="Engels R."/>
            <person name="Montgomery P."/>
            <person name="Pearson M."/>
            <person name="Howarth C."/>
            <person name="Larson L."/>
            <person name="White J."/>
            <person name="O'Leary S."/>
            <person name="Kodira C."/>
            <person name="Zeng Q."/>
            <person name="Yandava C."/>
            <person name="Alvarado L."/>
            <person name="Longcore J."/>
            <person name="James T."/>
        </authorList>
    </citation>
    <scope>NUCLEOTIDE SEQUENCE [LARGE SCALE GENOMIC DNA]</scope>
    <source>
        <strain evidence="7 8">JEL423</strain>
    </source>
</reference>
<dbReference type="GO" id="GO:0051603">
    <property type="term" value="P:proteolysis involved in protein catabolic process"/>
    <property type="evidence" value="ECO:0007669"/>
    <property type="project" value="InterPro"/>
</dbReference>
<comment type="subunit">
    <text evidence="5">Component of the proteasome complex.</text>
</comment>
<proteinExistence type="inferred from homology"/>
<feature type="compositionally biased region" description="Basic and acidic residues" evidence="6">
    <location>
        <begin position="29"/>
        <end position="43"/>
    </location>
</feature>
<protein>
    <recommendedName>
        <fullName evidence="5">Proteasome subunit beta</fullName>
    </recommendedName>
</protein>
<evidence type="ECO:0000256" key="5">
    <source>
        <dbReference type="RuleBase" id="RU004203"/>
    </source>
</evidence>
<comment type="function">
    <text evidence="5">Component of the proteasome, a multicatalytic proteinase complex which is characterized by its ability to cleave peptides with Arg, Phe, Tyr, Leu, and Glu adjacent to the leaving group at neutral or slightly basic pH. The proteasome has an ATP-dependent proteolytic activity.</text>
</comment>
<reference evidence="7 8" key="2">
    <citation type="submission" date="2016-05" db="EMBL/GenBank/DDBJ databases">
        <title>Lineage-specific infection strategies underlie the spectrum of fungal disease in amphibians.</title>
        <authorList>
            <person name="Cuomo C.A."/>
            <person name="Farrer R.A."/>
            <person name="James T."/>
            <person name="Longcore J."/>
            <person name="Birren B."/>
        </authorList>
    </citation>
    <scope>NUCLEOTIDE SEQUENCE [LARGE SCALE GENOMIC DNA]</scope>
    <source>
        <strain evidence="7 8">JEL423</strain>
    </source>
</reference>
<comment type="subcellular location">
    <subcellularLocation>
        <location evidence="5">Cytoplasm</location>
    </subcellularLocation>
    <subcellularLocation>
        <location evidence="5">Nucleus</location>
    </subcellularLocation>
</comment>
<dbReference type="eggNOG" id="KOG0179">
    <property type="taxonomic scope" value="Eukaryota"/>
</dbReference>